<dbReference type="InterPro" id="IPR000719">
    <property type="entry name" value="Prot_kinase_dom"/>
</dbReference>
<dbReference type="FunFam" id="1.10.510.10:FF:000129">
    <property type="entry name" value="cysteine-rich receptor-like protein kinase 10"/>
    <property type="match status" value="2"/>
</dbReference>
<dbReference type="CDD" id="cd23509">
    <property type="entry name" value="Gnk2-like"/>
    <property type="match status" value="4"/>
</dbReference>
<dbReference type="FunFam" id="3.30.430.20:FF:000003">
    <property type="entry name" value="Cysteine-rich RLK (RECEPTOR-like protein kinase) 10"/>
    <property type="match status" value="1"/>
</dbReference>
<evidence type="ECO:0000256" key="5">
    <source>
        <dbReference type="ARBA" id="ARBA00022692"/>
    </source>
</evidence>
<dbReference type="InterPro" id="IPR038408">
    <property type="entry name" value="GNK2_sf"/>
</dbReference>
<evidence type="ECO:0000256" key="6">
    <source>
        <dbReference type="ARBA" id="ARBA00022729"/>
    </source>
</evidence>
<dbReference type="SUPFAM" id="SSF56112">
    <property type="entry name" value="Protein kinase-like (PK-like)"/>
    <property type="match status" value="2"/>
</dbReference>
<dbReference type="GO" id="GO:0006979">
    <property type="term" value="P:response to oxidative stress"/>
    <property type="evidence" value="ECO:0007669"/>
    <property type="project" value="UniProtKB-ARBA"/>
</dbReference>
<keyword evidence="5 19" id="KW-0812">Transmembrane</keyword>
<dbReference type="PROSITE" id="PS00107">
    <property type="entry name" value="PROTEIN_KINASE_ATP"/>
    <property type="match status" value="2"/>
</dbReference>
<dbReference type="GO" id="GO:0009751">
    <property type="term" value="P:response to salicylic acid"/>
    <property type="evidence" value="ECO:0007669"/>
    <property type="project" value="UniProtKB-ARBA"/>
</dbReference>
<keyword evidence="7" id="KW-0677">Repeat</keyword>
<evidence type="ECO:0000256" key="16">
    <source>
        <dbReference type="ARBA" id="ARBA00047951"/>
    </source>
</evidence>
<dbReference type="PANTHER" id="PTHR27002:SF729">
    <property type="entry name" value="CYSTEINE-RICH RECEPTOR-KINASE-LIKE PROTEIN"/>
    <property type="match status" value="1"/>
</dbReference>
<evidence type="ECO:0000256" key="13">
    <source>
        <dbReference type="ARBA" id="ARBA00023170"/>
    </source>
</evidence>
<dbReference type="SMART" id="SM00220">
    <property type="entry name" value="S_TKc"/>
    <property type="match status" value="2"/>
</dbReference>
<evidence type="ECO:0000256" key="19">
    <source>
        <dbReference type="SAM" id="Phobius"/>
    </source>
</evidence>
<name>A0A4D6N6B5_VIGUN</name>
<dbReference type="FunFam" id="3.30.200.20:FF:000727">
    <property type="entry name" value="Cysteine-rich RLK (RECEPTOR-like protein kinase) 23"/>
    <property type="match status" value="1"/>
</dbReference>
<keyword evidence="11 19" id="KW-1133">Transmembrane helix</keyword>
<reference evidence="23 24" key="1">
    <citation type="submission" date="2019-04" db="EMBL/GenBank/DDBJ databases">
        <title>An improved genome assembly and genetic linkage map for asparagus bean, Vigna unguiculata ssp. sesquipedialis.</title>
        <authorList>
            <person name="Xia Q."/>
            <person name="Zhang R."/>
            <person name="Dong Y."/>
        </authorList>
    </citation>
    <scope>NUCLEOTIDE SEQUENCE [LARGE SCALE GENOMIC DNA]</scope>
    <source>
        <tissue evidence="23">Leaf</tissue>
    </source>
</reference>
<dbReference type="AlphaFoldDB" id="A0A4D6N6B5"/>
<comment type="catalytic activity">
    <reaction evidence="16">
        <text>L-threonyl-[protein] + ATP = O-phospho-L-threonyl-[protein] + ADP + H(+)</text>
        <dbReference type="Rhea" id="RHEA:46608"/>
        <dbReference type="Rhea" id="RHEA-COMP:11060"/>
        <dbReference type="Rhea" id="RHEA-COMP:11605"/>
        <dbReference type="ChEBI" id="CHEBI:15378"/>
        <dbReference type="ChEBI" id="CHEBI:30013"/>
        <dbReference type="ChEBI" id="CHEBI:30616"/>
        <dbReference type="ChEBI" id="CHEBI:61977"/>
        <dbReference type="ChEBI" id="CHEBI:456216"/>
    </reaction>
</comment>
<feature type="domain" description="Gnk2-homologous" evidence="22">
    <location>
        <begin position="661"/>
        <end position="769"/>
    </location>
</feature>
<evidence type="ECO:0000256" key="2">
    <source>
        <dbReference type="ARBA" id="ARBA00022527"/>
    </source>
</evidence>
<dbReference type="PANTHER" id="PTHR27002">
    <property type="entry name" value="RECEPTOR-LIKE SERINE/THREONINE-PROTEIN KINASE SD1-8"/>
    <property type="match status" value="1"/>
</dbReference>
<dbReference type="FunFam" id="3.30.200.20:FF:000142">
    <property type="entry name" value="Cysteine-rich receptor-like protein kinase 10"/>
    <property type="match status" value="1"/>
</dbReference>
<evidence type="ECO:0000256" key="8">
    <source>
        <dbReference type="ARBA" id="ARBA00022741"/>
    </source>
</evidence>
<comment type="catalytic activity">
    <reaction evidence="15">
        <text>L-seryl-[protein] + ATP = O-phospho-L-seryl-[protein] + ADP + H(+)</text>
        <dbReference type="Rhea" id="RHEA:17989"/>
        <dbReference type="Rhea" id="RHEA-COMP:9863"/>
        <dbReference type="Rhea" id="RHEA-COMP:11604"/>
        <dbReference type="ChEBI" id="CHEBI:15378"/>
        <dbReference type="ChEBI" id="CHEBI:29999"/>
        <dbReference type="ChEBI" id="CHEBI:30616"/>
        <dbReference type="ChEBI" id="CHEBI:83421"/>
        <dbReference type="ChEBI" id="CHEBI:456216"/>
    </reaction>
</comment>
<keyword evidence="3" id="KW-0597">Phosphoprotein</keyword>
<dbReference type="Pfam" id="PF07714">
    <property type="entry name" value="PK_Tyr_Ser-Thr"/>
    <property type="match status" value="2"/>
</dbReference>
<evidence type="ECO:0000256" key="14">
    <source>
        <dbReference type="ARBA" id="ARBA00023180"/>
    </source>
</evidence>
<dbReference type="Gene3D" id="3.30.430.20">
    <property type="entry name" value="Gnk2 domain, C-X8-C-X2-C motif"/>
    <property type="match status" value="4"/>
</dbReference>
<evidence type="ECO:0000259" key="21">
    <source>
        <dbReference type="PROSITE" id="PS50011"/>
    </source>
</evidence>
<dbReference type="PROSITE" id="PS50011">
    <property type="entry name" value="PROTEIN_KINASE_DOM"/>
    <property type="match status" value="2"/>
</dbReference>
<feature type="domain" description="Protein kinase" evidence="21">
    <location>
        <begin position="862"/>
        <end position="1124"/>
    </location>
</feature>
<comment type="subcellular location">
    <subcellularLocation>
        <location evidence="1">Membrane</location>
        <topology evidence="1">Single-pass membrane protein</topology>
    </subcellularLocation>
</comment>
<feature type="compositionally biased region" description="Low complexity" evidence="18">
    <location>
        <begin position="1147"/>
        <end position="1160"/>
    </location>
</feature>
<keyword evidence="12 19" id="KW-0472">Membrane</keyword>
<dbReference type="CDD" id="cd14066">
    <property type="entry name" value="STKc_IRAK"/>
    <property type="match status" value="2"/>
</dbReference>
<evidence type="ECO:0000256" key="12">
    <source>
        <dbReference type="ARBA" id="ARBA00023136"/>
    </source>
</evidence>
<keyword evidence="8 17" id="KW-0547">Nucleotide-binding</keyword>
<evidence type="ECO:0000313" key="24">
    <source>
        <dbReference type="Proteomes" id="UP000501690"/>
    </source>
</evidence>
<dbReference type="GO" id="GO:0005886">
    <property type="term" value="C:plasma membrane"/>
    <property type="evidence" value="ECO:0007669"/>
    <property type="project" value="TreeGrafter"/>
</dbReference>
<keyword evidence="10 17" id="KW-0067">ATP-binding</keyword>
<evidence type="ECO:0000256" key="7">
    <source>
        <dbReference type="ARBA" id="ARBA00022737"/>
    </source>
</evidence>
<evidence type="ECO:0000256" key="4">
    <source>
        <dbReference type="ARBA" id="ARBA00022679"/>
    </source>
</evidence>
<keyword evidence="24" id="KW-1185">Reference proteome</keyword>
<feature type="chain" id="PRO_5020025762" evidence="20">
    <location>
        <begin position="22"/>
        <end position="1176"/>
    </location>
</feature>
<dbReference type="GO" id="GO:0042742">
    <property type="term" value="P:defense response to bacterium"/>
    <property type="evidence" value="ECO:0007669"/>
    <property type="project" value="TreeGrafter"/>
</dbReference>
<dbReference type="PROSITE" id="PS51473">
    <property type="entry name" value="GNK2"/>
    <property type="match status" value="4"/>
</dbReference>
<evidence type="ECO:0000256" key="1">
    <source>
        <dbReference type="ARBA" id="ARBA00004167"/>
    </source>
</evidence>
<dbReference type="FunFam" id="3.30.430.20:FF:000013">
    <property type="entry name" value="Cysteine-rich RLK (RECEPTOR-like protein kinase) 23"/>
    <property type="match status" value="1"/>
</dbReference>
<sequence length="1176" mass="132044">MSLLVYLYFLGFFLNFSITDASEIYYLNHSCSSNRTFTPNSAYESNLRTLLTSLSSHATTAQFFNATSGGGGGKETVYASYMCRGDVTNHTCQECIRTASQQISEVCPHSKEALIWYHECLVRYSNRCFFSTLEEWPRFNFMDYNVTNSTNEEGSYGFWLLSKTLSDAVGEAANAGPAGTMKFATKNATVFGSQKIHTLVQCTPDLSSEDCSECLGDIMKDIPFCCLGRIGGMVLFPSCTLMFGSRHFYRDVHVASNATQQSKPSVGQESVTLEGLQFDLDTIQAATNNFSNENKIGKGGFGEVYKGILSSGLHIAVKRLSQSSAQGSIEFKNEVLLIAKLQHRNLVELIGFCLEAQEKILIYKFMHNGSLDKFLFGHQQKNLNWCQRFKIIEGIARGILYLHEHSRLKVIHRDIKPSNILLDENMNPKISDFGMARIMDIDQDRGKTKRIVGTYGYMSPEYVMFGQFSEKSDIFSFGVMILEIITGKKNISSHESYYMPNGLMSYVILYPSCNFRYELYPFYRMDSPPPEANVSPTTSTIKKDVPIFLRQNCTTNETFTSNTTFQVNLSTLLSFLSNSTRNTEFRNATVSGGSPSDTVYGLFLCRGDVPPQLCQQCVLNATQRLSNQNTDTCKFAKSAIIWYDECLVRYSNRDFFSTVETRPRMRLRNTANISDTKSFLRLLYTTLNETADEAANSSNGAKLYATKQAKISGFQTLYCLTQCTPDLSPQDCRKCLSDVIGDLSWCCPGSQGGRVLYPSCNFRYELYPFYRMDSPPPEANVSPTTSTIKKGRSRISVIVIVAIVVPIVVAAVLFIVGVCFLRKRASQRYINSLGQDSIVDDLTDVEFLQFDLATVEAVTNRFSDENKIGHGGFGVVYKGVLPNGHEIAVKRLSATSLQGAIEFRNEASLVAKLQHRNLVRLLGFCLEGQEKILIYEYIPNKSLDHFLFDPVKQRELDWSKRYKIIVGIARGILYLHEDSQLRIIHRDLKASNVLLDENMNPKISDFGLAKIFQADQTQVNTGRIVGTFGYMPPEYAMRGQFSVKSDVFSFGILVLEIVSGKKNTDLYQSKHADDLLSLAWKHWTEQTPMEFVDPTLRGSYSRNEESPSHRPSMATIALMLNSYSVTMSVPRQPASFLRARSPNGGPDSDQSTTNQSTTSSIPWSVNEVSITELYPR</sequence>
<feature type="region of interest" description="Disordered" evidence="18">
    <location>
        <begin position="1136"/>
        <end position="1162"/>
    </location>
</feature>
<accession>A0A4D6N6B5</accession>
<dbReference type="FunFam" id="3.30.430.20:FF:000012">
    <property type="entry name" value="Cysteine-rich receptor-like protein kinase 25"/>
    <property type="match status" value="1"/>
</dbReference>
<evidence type="ECO:0000256" key="11">
    <source>
        <dbReference type="ARBA" id="ARBA00022989"/>
    </source>
</evidence>
<keyword evidence="6 20" id="KW-0732">Signal</keyword>
<dbReference type="InterPro" id="IPR011009">
    <property type="entry name" value="Kinase-like_dom_sf"/>
</dbReference>
<evidence type="ECO:0000256" key="3">
    <source>
        <dbReference type="ARBA" id="ARBA00022553"/>
    </source>
</evidence>
<evidence type="ECO:0000256" key="20">
    <source>
        <dbReference type="SAM" id="SignalP"/>
    </source>
</evidence>
<feature type="binding site" evidence="17">
    <location>
        <position position="318"/>
    </location>
    <ligand>
        <name>ATP</name>
        <dbReference type="ChEBI" id="CHEBI:30616"/>
    </ligand>
</feature>
<dbReference type="InterPro" id="IPR001245">
    <property type="entry name" value="Ser-Thr/Tyr_kinase_cat_dom"/>
</dbReference>
<feature type="domain" description="Gnk2-homologous" evidence="22">
    <location>
        <begin position="25"/>
        <end position="129"/>
    </location>
</feature>
<protein>
    <submittedName>
        <fullName evidence="23">Serine/threonine-protein kinase PBS1</fullName>
    </submittedName>
</protein>
<dbReference type="Proteomes" id="UP000501690">
    <property type="component" value="Linkage Group LG9"/>
</dbReference>
<organism evidence="23 24">
    <name type="scientific">Vigna unguiculata</name>
    <name type="common">Cowpea</name>
    <dbReference type="NCBI Taxonomy" id="3917"/>
    <lineage>
        <taxon>Eukaryota</taxon>
        <taxon>Viridiplantae</taxon>
        <taxon>Streptophyta</taxon>
        <taxon>Embryophyta</taxon>
        <taxon>Tracheophyta</taxon>
        <taxon>Spermatophyta</taxon>
        <taxon>Magnoliopsida</taxon>
        <taxon>eudicotyledons</taxon>
        <taxon>Gunneridae</taxon>
        <taxon>Pentapetalae</taxon>
        <taxon>rosids</taxon>
        <taxon>fabids</taxon>
        <taxon>Fabales</taxon>
        <taxon>Fabaceae</taxon>
        <taxon>Papilionoideae</taxon>
        <taxon>50 kb inversion clade</taxon>
        <taxon>NPAAA clade</taxon>
        <taxon>indigoferoid/millettioid clade</taxon>
        <taxon>Phaseoleae</taxon>
        <taxon>Vigna</taxon>
    </lineage>
</organism>
<feature type="domain" description="Gnk2-homologous" evidence="22">
    <location>
        <begin position="547"/>
        <end position="655"/>
    </location>
</feature>
<feature type="binding site" evidence="17">
    <location>
        <position position="890"/>
    </location>
    <ligand>
        <name>ATP</name>
        <dbReference type="ChEBI" id="CHEBI:30616"/>
    </ligand>
</feature>
<dbReference type="InterPro" id="IPR008271">
    <property type="entry name" value="Ser/Thr_kinase_AS"/>
</dbReference>
<evidence type="ECO:0000259" key="22">
    <source>
        <dbReference type="PROSITE" id="PS51473"/>
    </source>
</evidence>
<dbReference type="Pfam" id="PF01657">
    <property type="entry name" value="Stress-antifung"/>
    <property type="match status" value="4"/>
</dbReference>
<evidence type="ECO:0000313" key="23">
    <source>
        <dbReference type="EMBL" id="QCE08394.1"/>
    </source>
</evidence>
<evidence type="ECO:0000256" key="15">
    <source>
        <dbReference type="ARBA" id="ARBA00047558"/>
    </source>
</evidence>
<evidence type="ECO:0000256" key="10">
    <source>
        <dbReference type="ARBA" id="ARBA00022840"/>
    </source>
</evidence>
<dbReference type="PROSITE" id="PS00108">
    <property type="entry name" value="PROTEIN_KINASE_ST"/>
    <property type="match status" value="2"/>
</dbReference>
<keyword evidence="2" id="KW-0723">Serine/threonine-protein kinase</keyword>
<keyword evidence="13" id="KW-0675">Receptor</keyword>
<dbReference type="InterPro" id="IPR002902">
    <property type="entry name" value="GNK2"/>
</dbReference>
<dbReference type="GO" id="GO:0005524">
    <property type="term" value="F:ATP binding"/>
    <property type="evidence" value="ECO:0007669"/>
    <property type="project" value="UniProtKB-UniRule"/>
</dbReference>
<feature type="domain" description="Gnk2-homologous" evidence="22">
    <location>
        <begin position="140"/>
        <end position="248"/>
    </location>
</feature>
<dbReference type="EMBL" id="CP039353">
    <property type="protein sequence ID" value="QCE08394.1"/>
    <property type="molecule type" value="Genomic_DNA"/>
</dbReference>
<proteinExistence type="predicted"/>
<feature type="transmembrane region" description="Helical" evidence="19">
    <location>
        <begin position="795"/>
        <end position="821"/>
    </location>
</feature>
<dbReference type="Gene3D" id="3.30.200.20">
    <property type="entry name" value="Phosphorylase Kinase, domain 1"/>
    <property type="match status" value="2"/>
</dbReference>
<gene>
    <name evidence="23" type="ORF">DEO72_LG9g3423</name>
</gene>
<evidence type="ECO:0000256" key="17">
    <source>
        <dbReference type="PROSITE-ProRule" id="PRU10141"/>
    </source>
</evidence>
<evidence type="ECO:0000256" key="18">
    <source>
        <dbReference type="SAM" id="MobiDB-lite"/>
    </source>
</evidence>
<feature type="domain" description="Protein kinase" evidence="21">
    <location>
        <begin position="290"/>
        <end position="576"/>
    </location>
</feature>
<dbReference type="InterPro" id="IPR017441">
    <property type="entry name" value="Protein_kinase_ATP_BS"/>
</dbReference>
<keyword evidence="4" id="KW-0808">Transferase</keyword>
<keyword evidence="9 23" id="KW-0418">Kinase</keyword>
<feature type="signal peptide" evidence="20">
    <location>
        <begin position="1"/>
        <end position="21"/>
    </location>
</feature>
<dbReference type="GO" id="GO:0004674">
    <property type="term" value="F:protein serine/threonine kinase activity"/>
    <property type="evidence" value="ECO:0007669"/>
    <property type="project" value="UniProtKB-KW"/>
</dbReference>
<evidence type="ECO:0000256" key="9">
    <source>
        <dbReference type="ARBA" id="ARBA00022777"/>
    </source>
</evidence>
<keyword evidence="14" id="KW-0325">Glycoprotein</keyword>
<dbReference type="Gene3D" id="1.10.510.10">
    <property type="entry name" value="Transferase(Phosphotransferase) domain 1"/>
    <property type="match status" value="2"/>
</dbReference>